<dbReference type="InterPro" id="IPR009010">
    <property type="entry name" value="Asp_de-COase-like_dom_sf"/>
</dbReference>
<keyword evidence="4" id="KW-0411">Iron-sulfur</keyword>
<name>A0A4D4J842_9PSEU</name>
<proteinExistence type="predicted"/>
<dbReference type="GO" id="GO:0003954">
    <property type="term" value="F:NADH dehydrogenase activity"/>
    <property type="evidence" value="ECO:0007669"/>
    <property type="project" value="TreeGrafter"/>
</dbReference>
<dbReference type="Pfam" id="PF04879">
    <property type="entry name" value="Molybdop_Fe4S4"/>
    <property type="match status" value="1"/>
</dbReference>
<evidence type="ECO:0000313" key="7">
    <source>
        <dbReference type="Proteomes" id="UP000298860"/>
    </source>
</evidence>
<dbReference type="Gene3D" id="3.40.50.740">
    <property type="match status" value="1"/>
</dbReference>
<organism evidence="6 7">
    <name type="scientific">Gandjariella thermophila</name>
    <dbReference type="NCBI Taxonomy" id="1931992"/>
    <lineage>
        <taxon>Bacteria</taxon>
        <taxon>Bacillati</taxon>
        <taxon>Actinomycetota</taxon>
        <taxon>Actinomycetes</taxon>
        <taxon>Pseudonocardiales</taxon>
        <taxon>Pseudonocardiaceae</taxon>
        <taxon>Gandjariella</taxon>
    </lineage>
</organism>
<reference evidence="7" key="1">
    <citation type="submission" date="2019-04" db="EMBL/GenBank/DDBJ databases">
        <title>Draft genome sequence of Pseudonocardiaceae bacterium SL3-2-4.</title>
        <authorList>
            <person name="Ningsih F."/>
            <person name="Yokota A."/>
            <person name="Sakai Y."/>
            <person name="Nanatani K."/>
            <person name="Yabe S."/>
            <person name="Oetari A."/>
            <person name="Sjamsuridzal W."/>
        </authorList>
    </citation>
    <scope>NUCLEOTIDE SEQUENCE [LARGE SCALE GENOMIC DNA]</scope>
    <source>
        <strain evidence="7">SL3-2-4</strain>
    </source>
</reference>
<dbReference type="Gene3D" id="3.40.228.10">
    <property type="entry name" value="Dimethylsulfoxide Reductase, domain 2"/>
    <property type="match status" value="1"/>
</dbReference>
<dbReference type="InterPro" id="IPR006963">
    <property type="entry name" value="Mopterin_OxRdtase_4Fe-4S_dom"/>
</dbReference>
<dbReference type="AlphaFoldDB" id="A0A4D4J842"/>
<dbReference type="GO" id="GO:0051539">
    <property type="term" value="F:4 iron, 4 sulfur cluster binding"/>
    <property type="evidence" value="ECO:0007669"/>
    <property type="project" value="UniProtKB-KW"/>
</dbReference>
<dbReference type="GO" id="GO:0046872">
    <property type="term" value="F:metal ion binding"/>
    <property type="evidence" value="ECO:0007669"/>
    <property type="project" value="UniProtKB-KW"/>
</dbReference>
<sequence length="708" mass="74507">MGATPTGAATHCPYCALQCGMTVGPGDGAAAPRVSPRDFPTNRGGLCQKGWTSAELLVSPARLTTPLVRDGGELRPASWEEALDLVARRIIELQAAHGRDAVAVFGGGGLTNEKAYLLGKFARVALRTSQIDYNGRFCMSSAAAAGGKAFGVDRGLPFPVTDLDGADAVLLVGANPAETMPPFTQHLRRAADAGGLIVVDPRRTPTAELAALHLQPAPGTDLALALGLLHAAVADGLVDEGYVAERTSGFEAAWRLAARWWPERVERVTGVSATDQRTAARLLARAESAYVLTARGTEQHASGVDTASAWINLALALGLPGRPGAGWGCLTGQGNGQGGREHGQKADQLPGYRKIDDPAARAHVAAVWGVDPDDLPGPGRSAYELLDALGTEQGPRALLLFGSNPVVSAPRAGHVADRLAALDLLVVADLVLSETAAGADVVLPVTQWAEEDGTMTNLEGRVLLRRRALHPPEGVRTDLEVLHGLARRLGQPAHAFPTDAETVFDELRRASAGGPSDYSGVTYQRLAGGEALHWPVPSVDHPGTPRLFLDAFAHPDGRARFVPVDHRGPEEAPDEDYPLVATTGRVLQHYQSGAQTRLVPELAAAVPENFVEVHPDTAARAGLADGAMATVTSRRGEVLARVRCVPSLRPDTVFLPFHFPGAQRANLLTNPALDPTSRMPEFKVCAVKLAPVPEAVQTPVFATTGGVR</sequence>
<keyword evidence="2" id="KW-0479">Metal-binding</keyword>
<protein>
    <submittedName>
        <fullName evidence="6">Molybdopterin oxidoreductase</fullName>
    </submittedName>
</protein>
<evidence type="ECO:0000313" key="6">
    <source>
        <dbReference type="EMBL" id="GDY30043.1"/>
    </source>
</evidence>
<dbReference type="Proteomes" id="UP000298860">
    <property type="component" value="Unassembled WGS sequence"/>
</dbReference>
<dbReference type="SMART" id="SM00926">
    <property type="entry name" value="Molybdop_Fe4S4"/>
    <property type="match status" value="1"/>
</dbReference>
<dbReference type="SUPFAM" id="SSF50692">
    <property type="entry name" value="ADC-like"/>
    <property type="match status" value="1"/>
</dbReference>
<dbReference type="Gene3D" id="2.20.25.90">
    <property type="entry name" value="ADC-like domains"/>
    <property type="match status" value="1"/>
</dbReference>
<dbReference type="CDD" id="cd00508">
    <property type="entry name" value="MopB_CT_Fdh-Nap-like"/>
    <property type="match status" value="1"/>
</dbReference>
<dbReference type="GO" id="GO:0043546">
    <property type="term" value="F:molybdopterin cofactor binding"/>
    <property type="evidence" value="ECO:0007669"/>
    <property type="project" value="InterPro"/>
</dbReference>
<evidence type="ECO:0000256" key="2">
    <source>
        <dbReference type="ARBA" id="ARBA00022723"/>
    </source>
</evidence>
<evidence type="ECO:0000256" key="4">
    <source>
        <dbReference type="ARBA" id="ARBA00023014"/>
    </source>
</evidence>
<dbReference type="Pfam" id="PF00384">
    <property type="entry name" value="Molybdopterin"/>
    <property type="match status" value="1"/>
</dbReference>
<evidence type="ECO:0000256" key="1">
    <source>
        <dbReference type="ARBA" id="ARBA00022485"/>
    </source>
</evidence>
<feature type="domain" description="4Fe-4S Mo/W bis-MGD-type" evidence="5">
    <location>
        <begin position="5"/>
        <end position="61"/>
    </location>
</feature>
<dbReference type="InterPro" id="IPR006657">
    <property type="entry name" value="MoPterin_dinucl-bd_dom"/>
</dbReference>
<dbReference type="EMBL" id="BJFL01000005">
    <property type="protein sequence ID" value="GDY30043.1"/>
    <property type="molecule type" value="Genomic_DNA"/>
</dbReference>
<dbReference type="InterPro" id="IPR050123">
    <property type="entry name" value="Prok_molybdopt-oxidoreductase"/>
</dbReference>
<dbReference type="RefSeq" id="WP_225978207.1">
    <property type="nucleotide sequence ID" value="NZ_BJFL01000005.1"/>
</dbReference>
<dbReference type="SUPFAM" id="SSF53706">
    <property type="entry name" value="Formate dehydrogenase/DMSO reductase, domains 1-3"/>
    <property type="match status" value="1"/>
</dbReference>
<dbReference type="PANTHER" id="PTHR43105">
    <property type="entry name" value="RESPIRATORY NITRATE REDUCTASE"/>
    <property type="match status" value="1"/>
</dbReference>
<dbReference type="PROSITE" id="PS51669">
    <property type="entry name" value="4FE4S_MOW_BIS_MGD"/>
    <property type="match status" value="1"/>
</dbReference>
<dbReference type="Gene3D" id="2.40.40.20">
    <property type="match status" value="1"/>
</dbReference>
<keyword evidence="7" id="KW-1185">Reference proteome</keyword>
<dbReference type="InterPro" id="IPR006656">
    <property type="entry name" value="Mopterin_OxRdtase"/>
</dbReference>
<accession>A0A4D4J842</accession>
<evidence type="ECO:0000259" key="5">
    <source>
        <dbReference type="PROSITE" id="PS51669"/>
    </source>
</evidence>
<keyword evidence="3" id="KW-0408">Iron</keyword>
<keyword evidence="1" id="KW-0004">4Fe-4S</keyword>
<dbReference type="GO" id="GO:0022904">
    <property type="term" value="P:respiratory electron transport chain"/>
    <property type="evidence" value="ECO:0007669"/>
    <property type="project" value="TreeGrafter"/>
</dbReference>
<gene>
    <name evidence="6" type="primary">nasA</name>
    <name evidence="6" type="ORF">GTS_16760</name>
</gene>
<comment type="caution">
    <text evidence="6">The sequence shown here is derived from an EMBL/GenBank/DDBJ whole genome shotgun (WGS) entry which is preliminary data.</text>
</comment>
<evidence type="ECO:0000256" key="3">
    <source>
        <dbReference type="ARBA" id="ARBA00023004"/>
    </source>
</evidence>
<dbReference type="GO" id="GO:0016020">
    <property type="term" value="C:membrane"/>
    <property type="evidence" value="ECO:0007669"/>
    <property type="project" value="TreeGrafter"/>
</dbReference>
<dbReference type="PANTHER" id="PTHR43105:SF10">
    <property type="entry name" value="NADH-QUINONE OXIDOREDUCTASE SUBUNIT G"/>
    <property type="match status" value="1"/>
</dbReference>
<dbReference type="Pfam" id="PF01568">
    <property type="entry name" value="Molydop_binding"/>
    <property type="match status" value="1"/>
</dbReference>